<dbReference type="InterPro" id="IPR050129">
    <property type="entry name" value="Zn_alcohol_dh"/>
</dbReference>
<dbReference type="PROSITE" id="PS00059">
    <property type="entry name" value="ADH_ZINC"/>
    <property type="match status" value="1"/>
</dbReference>
<keyword evidence="4" id="KW-0560">Oxidoreductase</keyword>
<evidence type="ECO:0000256" key="2">
    <source>
        <dbReference type="ARBA" id="ARBA00022723"/>
    </source>
</evidence>
<reference evidence="7 8" key="2">
    <citation type="submission" date="2020-03" db="EMBL/GenBank/DDBJ databases">
        <authorList>
            <person name="Ichikawa N."/>
            <person name="Kimura A."/>
            <person name="Kitahashi Y."/>
            <person name="Uohara A."/>
        </authorList>
    </citation>
    <scope>NUCLEOTIDE SEQUENCE [LARGE SCALE GENOMIC DNA]</scope>
    <source>
        <strain evidence="7 8">NBRC 108639</strain>
    </source>
</reference>
<dbReference type="SMART" id="SM00829">
    <property type="entry name" value="PKS_ER"/>
    <property type="match status" value="1"/>
</dbReference>
<keyword evidence="2 5" id="KW-0479">Metal-binding</keyword>
<evidence type="ECO:0000256" key="5">
    <source>
        <dbReference type="RuleBase" id="RU361277"/>
    </source>
</evidence>
<dbReference type="EMBL" id="BLPF01000002">
    <property type="protein sequence ID" value="GFJ80853.1"/>
    <property type="molecule type" value="Genomic_DNA"/>
</dbReference>
<proteinExistence type="inferred from homology"/>
<comment type="cofactor">
    <cofactor evidence="1 5">
        <name>Zn(2+)</name>
        <dbReference type="ChEBI" id="CHEBI:29105"/>
    </cofactor>
</comment>
<comment type="caution">
    <text evidence="7">The sequence shown here is derived from an EMBL/GenBank/DDBJ whole genome shotgun (WGS) entry which is preliminary data.</text>
</comment>
<organism evidence="7 8">
    <name type="scientific">Phytohabitans houttuyneae</name>
    <dbReference type="NCBI Taxonomy" id="1076126"/>
    <lineage>
        <taxon>Bacteria</taxon>
        <taxon>Bacillati</taxon>
        <taxon>Actinomycetota</taxon>
        <taxon>Actinomycetes</taxon>
        <taxon>Micromonosporales</taxon>
        <taxon>Micromonosporaceae</taxon>
    </lineage>
</organism>
<dbReference type="RefSeq" id="WP_218579172.1">
    <property type="nucleotide sequence ID" value="NZ_BLPF01000002.1"/>
</dbReference>
<dbReference type="GO" id="GO:0008270">
    <property type="term" value="F:zinc ion binding"/>
    <property type="evidence" value="ECO:0007669"/>
    <property type="project" value="InterPro"/>
</dbReference>
<evidence type="ECO:0000256" key="1">
    <source>
        <dbReference type="ARBA" id="ARBA00001947"/>
    </source>
</evidence>
<evidence type="ECO:0000256" key="3">
    <source>
        <dbReference type="ARBA" id="ARBA00022833"/>
    </source>
</evidence>
<evidence type="ECO:0000313" key="7">
    <source>
        <dbReference type="EMBL" id="GFJ80853.1"/>
    </source>
</evidence>
<dbReference type="InterPro" id="IPR013149">
    <property type="entry name" value="ADH-like_C"/>
</dbReference>
<dbReference type="Pfam" id="PF08240">
    <property type="entry name" value="ADH_N"/>
    <property type="match status" value="1"/>
</dbReference>
<dbReference type="PANTHER" id="PTHR43401:SF2">
    <property type="entry name" value="L-THREONINE 3-DEHYDROGENASE"/>
    <property type="match status" value="1"/>
</dbReference>
<dbReference type="InterPro" id="IPR013154">
    <property type="entry name" value="ADH-like_N"/>
</dbReference>
<sequence length="349" mass="35671">MVAAVFHGGSDVRLTRVPVPAVAADEVLVEVAAAGICGSDLLAYRGLGPWQHDPAHPDGDGHELSGRVAAVGERVTGFAVGDRVAVEPIHLLSCGTCALCRAGRGYLCAERGMRHGKHVHSKGFAEYDVAPAGQLYPLPDHVGLAEAALLDCYACGVHALHLVSLPPGAPVAVLGSGAIGQTLGQVAQAAGHPVTLLGHRAATLDVALRAGAAGTVWDTSTATGRKDRDAAAGAFPVVFDAAGSVDSLEESLRLVAPGGDVVVVGVHPAAPSFDPFLAYRREATVRWSNSYGACVGGVPDFRRALDLLAAGDVAAGALITHRLPLARLPDGFRTLADRDAGAVKVMITG</sequence>
<feature type="domain" description="Enoyl reductase (ER)" evidence="6">
    <location>
        <begin position="9"/>
        <end position="347"/>
    </location>
</feature>
<keyword evidence="8" id="KW-1185">Reference proteome</keyword>
<evidence type="ECO:0000259" key="6">
    <source>
        <dbReference type="SMART" id="SM00829"/>
    </source>
</evidence>
<dbReference type="Gene3D" id="3.40.50.720">
    <property type="entry name" value="NAD(P)-binding Rossmann-like Domain"/>
    <property type="match status" value="1"/>
</dbReference>
<evidence type="ECO:0000256" key="4">
    <source>
        <dbReference type="ARBA" id="ARBA00023002"/>
    </source>
</evidence>
<gene>
    <name evidence="7" type="primary">adh_1</name>
    <name evidence="7" type="ORF">Phou_050330</name>
</gene>
<dbReference type="SUPFAM" id="SSF50129">
    <property type="entry name" value="GroES-like"/>
    <property type="match status" value="1"/>
</dbReference>
<dbReference type="InterPro" id="IPR036291">
    <property type="entry name" value="NAD(P)-bd_dom_sf"/>
</dbReference>
<dbReference type="Proteomes" id="UP000482800">
    <property type="component" value="Unassembled WGS sequence"/>
</dbReference>
<dbReference type="InterPro" id="IPR020843">
    <property type="entry name" value="ER"/>
</dbReference>
<name>A0A6V8K6M6_9ACTN</name>
<dbReference type="Gene3D" id="3.90.180.10">
    <property type="entry name" value="Medium-chain alcohol dehydrogenases, catalytic domain"/>
    <property type="match status" value="1"/>
</dbReference>
<dbReference type="Pfam" id="PF00107">
    <property type="entry name" value="ADH_zinc_N"/>
    <property type="match status" value="1"/>
</dbReference>
<dbReference type="InterPro" id="IPR011032">
    <property type="entry name" value="GroES-like_sf"/>
</dbReference>
<evidence type="ECO:0000313" key="8">
    <source>
        <dbReference type="Proteomes" id="UP000482800"/>
    </source>
</evidence>
<protein>
    <submittedName>
        <fullName evidence="7">Alcohol dehydrogenase</fullName>
    </submittedName>
</protein>
<dbReference type="AlphaFoldDB" id="A0A6V8K6M6"/>
<accession>A0A6V8K6M6</accession>
<comment type="similarity">
    <text evidence="5">Belongs to the zinc-containing alcohol dehydrogenase family.</text>
</comment>
<dbReference type="GO" id="GO:0016491">
    <property type="term" value="F:oxidoreductase activity"/>
    <property type="evidence" value="ECO:0007669"/>
    <property type="project" value="UniProtKB-KW"/>
</dbReference>
<dbReference type="InterPro" id="IPR002328">
    <property type="entry name" value="ADH_Zn_CS"/>
</dbReference>
<keyword evidence="3 5" id="KW-0862">Zinc</keyword>
<dbReference type="PANTHER" id="PTHR43401">
    <property type="entry name" value="L-THREONINE 3-DEHYDROGENASE"/>
    <property type="match status" value="1"/>
</dbReference>
<reference evidence="7 8" key="1">
    <citation type="submission" date="2020-03" db="EMBL/GenBank/DDBJ databases">
        <title>Whole genome shotgun sequence of Phytohabitans houttuyneae NBRC 108639.</title>
        <authorList>
            <person name="Komaki H."/>
            <person name="Tamura T."/>
        </authorList>
    </citation>
    <scope>NUCLEOTIDE SEQUENCE [LARGE SCALE GENOMIC DNA]</scope>
    <source>
        <strain evidence="7 8">NBRC 108639</strain>
    </source>
</reference>
<dbReference type="SUPFAM" id="SSF51735">
    <property type="entry name" value="NAD(P)-binding Rossmann-fold domains"/>
    <property type="match status" value="1"/>
</dbReference>